<feature type="transmembrane region" description="Helical" evidence="8">
    <location>
        <begin position="385"/>
        <end position="404"/>
    </location>
</feature>
<dbReference type="GO" id="GO:0061513">
    <property type="term" value="F:glucose 6-phosphate:phosphate antiporter activity"/>
    <property type="evidence" value="ECO:0007669"/>
    <property type="project" value="TreeGrafter"/>
</dbReference>
<evidence type="ECO:0000256" key="7">
    <source>
        <dbReference type="NCBIfam" id="TIGR00712"/>
    </source>
</evidence>
<dbReference type="AlphaFoldDB" id="A0A974WJG4"/>
<dbReference type="RefSeq" id="WP_205720984.1">
    <property type="nucleotide sequence ID" value="NZ_CP070608.1"/>
</dbReference>
<evidence type="ECO:0000313" key="10">
    <source>
        <dbReference type="EMBL" id="QSE96468.1"/>
    </source>
</evidence>
<accession>A0A974WJG4</accession>
<dbReference type="InterPro" id="IPR000849">
    <property type="entry name" value="Sugar_P_transporter"/>
</dbReference>
<feature type="transmembrane region" description="Helical" evidence="8">
    <location>
        <begin position="64"/>
        <end position="82"/>
    </location>
</feature>
<feature type="transmembrane region" description="Helical" evidence="8">
    <location>
        <begin position="324"/>
        <end position="340"/>
    </location>
</feature>
<proteinExistence type="inferred from homology"/>
<dbReference type="PANTHER" id="PTHR43826">
    <property type="entry name" value="GLUCOSE-6-PHOSPHATE EXCHANGER SLC37A4"/>
    <property type="match status" value="1"/>
</dbReference>
<dbReference type="GO" id="GO:0035435">
    <property type="term" value="P:phosphate ion transmembrane transport"/>
    <property type="evidence" value="ECO:0007669"/>
    <property type="project" value="TreeGrafter"/>
</dbReference>
<feature type="transmembrane region" description="Helical" evidence="8">
    <location>
        <begin position="27"/>
        <end position="44"/>
    </location>
</feature>
<evidence type="ECO:0000256" key="4">
    <source>
        <dbReference type="ARBA" id="ARBA00022692"/>
    </source>
</evidence>
<evidence type="ECO:0000256" key="2">
    <source>
        <dbReference type="ARBA" id="ARBA00009598"/>
    </source>
</evidence>
<keyword evidence="3" id="KW-1003">Cell membrane</keyword>
<gene>
    <name evidence="10" type="primary">glpT</name>
    <name evidence="10" type="ORF">JR347_12760</name>
</gene>
<evidence type="ECO:0000256" key="8">
    <source>
        <dbReference type="SAM" id="Phobius"/>
    </source>
</evidence>
<dbReference type="Gene3D" id="1.20.1250.20">
    <property type="entry name" value="MFS general substrate transporter like domains"/>
    <property type="match status" value="2"/>
</dbReference>
<dbReference type="GO" id="GO:0015169">
    <property type="term" value="F:glycerol-3-phosphate transmembrane transporter activity"/>
    <property type="evidence" value="ECO:0007669"/>
    <property type="project" value="UniProtKB-UniRule"/>
</dbReference>
<dbReference type="Pfam" id="PF07690">
    <property type="entry name" value="MFS_1"/>
    <property type="match status" value="1"/>
</dbReference>
<keyword evidence="5 8" id="KW-1133">Transmembrane helix</keyword>
<dbReference type="InterPro" id="IPR011701">
    <property type="entry name" value="MFS"/>
</dbReference>
<dbReference type="CDD" id="cd17345">
    <property type="entry name" value="MFS_GlpT"/>
    <property type="match status" value="1"/>
</dbReference>
<organism evidence="10 11">
    <name type="scientific">Fulvivirga lutea</name>
    <dbReference type="NCBI Taxonomy" id="2810512"/>
    <lineage>
        <taxon>Bacteria</taxon>
        <taxon>Pseudomonadati</taxon>
        <taxon>Bacteroidota</taxon>
        <taxon>Cytophagia</taxon>
        <taxon>Cytophagales</taxon>
        <taxon>Fulvivirgaceae</taxon>
        <taxon>Fulvivirga</taxon>
    </lineage>
</organism>
<evidence type="ECO:0000256" key="3">
    <source>
        <dbReference type="ARBA" id="ARBA00022475"/>
    </source>
</evidence>
<dbReference type="PIRSF" id="PIRSF002808">
    <property type="entry name" value="Hexose_phosphate_transp"/>
    <property type="match status" value="1"/>
</dbReference>
<dbReference type="EMBL" id="CP070608">
    <property type="protein sequence ID" value="QSE96468.1"/>
    <property type="molecule type" value="Genomic_DNA"/>
</dbReference>
<dbReference type="InterPro" id="IPR036259">
    <property type="entry name" value="MFS_trans_sf"/>
</dbReference>
<feature type="transmembrane region" description="Helical" evidence="8">
    <location>
        <begin position="254"/>
        <end position="272"/>
    </location>
</feature>
<feature type="domain" description="Major facilitator superfamily (MFS) profile" evidence="9">
    <location>
        <begin position="25"/>
        <end position="439"/>
    </location>
</feature>
<dbReference type="GO" id="GO:0005886">
    <property type="term" value="C:plasma membrane"/>
    <property type="evidence" value="ECO:0007669"/>
    <property type="project" value="UniProtKB-SubCell"/>
</dbReference>
<sequence>MFSLKPSPPAPKLPEDKIDAEYKRQRVKVFAGIFIGYAAYYLVRKNFTLVMPDLIEQGFSKTELGFALSGVSIAYGLSKFLMGNVSDRSDARKFMSIGLALSASLMIAMGLIPILTSSVTIMFIILLLNGWFQGMGWPPSGRVMVHWFSIKERGTKMSIWNLAHNIGGGLIGPLAILGVSWFGEWESKFYLPGVIALAIASIVYLLVRDRPTVCGLPPIEDYKKDYPKDKLKSDEDTNFSAREIFFDYVFNNKVLWHIAIANAFVYLIRYGVLDWAPTYLSEAKQFSLTQTGWAYFLYEWAGIPGTILAGYVSDKWFRGMRGPVSVIYMVLVLLFILIYWQNPAGNPLIDSISLVGIGFLIYGPVMLIGVHALDLVPKKAAGTAAGFTGLFGYLGGAVFANVAMGAIVDSYGWDGGFITLVSACILSIVLILFAWKLEIKLD</sequence>
<keyword evidence="4 8" id="KW-0812">Transmembrane</keyword>
<comment type="similarity">
    <text evidence="2">Belongs to the major facilitator superfamily. Organophosphate:Pi antiporter (OPA) (TC 2.A.1.4) family.</text>
</comment>
<evidence type="ECO:0000256" key="1">
    <source>
        <dbReference type="ARBA" id="ARBA00004651"/>
    </source>
</evidence>
<feature type="transmembrane region" description="Helical" evidence="8">
    <location>
        <begin position="352"/>
        <end position="373"/>
    </location>
</feature>
<dbReference type="InterPro" id="IPR021159">
    <property type="entry name" value="Sugar-P_transporter_CS"/>
</dbReference>
<dbReference type="PANTHER" id="PTHR43826:SF6">
    <property type="entry name" value="GLYCEROL-3-PHOSPHATE TRANSPORTER"/>
    <property type="match status" value="1"/>
</dbReference>
<dbReference type="FunFam" id="1.20.1250.20:FF:000007">
    <property type="entry name" value="Glycerol-3-phosphate transporter"/>
    <property type="match status" value="1"/>
</dbReference>
<keyword evidence="11" id="KW-1185">Reference proteome</keyword>
<dbReference type="KEGG" id="fuv:JR347_12760"/>
<dbReference type="InterPro" id="IPR051337">
    <property type="entry name" value="OPA_Antiporter"/>
</dbReference>
<reference evidence="10" key="1">
    <citation type="submission" date="2021-02" db="EMBL/GenBank/DDBJ databases">
        <title>Fulvivirga sp. S481 isolated from sea water.</title>
        <authorList>
            <person name="Bae S.S."/>
            <person name="Baek K."/>
        </authorList>
    </citation>
    <scope>NUCLEOTIDE SEQUENCE</scope>
    <source>
        <strain evidence="10">S481</strain>
    </source>
</reference>
<feature type="transmembrane region" description="Helical" evidence="8">
    <location>
        <begin position="416"/>
        <end position="435"/>
    </location>
</feature>
<dbReference type="PROSITE" id="PS00942">
    <property type="entry name" value="GLPT"/>
    <property type="match status" value="1"/>
</dbReference>
<feature type="transmembrane region" description="Helical" evidence="8">
    <location>
        <begin position="121"/>
        <end position="138"/>
    </location>
</feature>
<comment type="subcellular location">
    <subcellularLocation>
        <location evidence="1">Cell membrane</location>
        <topology evidence="1">Multi-pass membrane protein</topology>
    </subcellularLocation>
</comment>
<keyword evidence="6 8" id="KW-0472">Membrane</keyword>
<name>A0A974WJG4_9BACT</name>
<dbReference type="NCBIfam" id="TIGR00881">
    <property type="entry name" value="2A0104"/>
    <property type="match status" value="1"/>
</dbReference>
<protein>
    <recommendedName>
        <fullName evidence="7">Glycerol-3-phosphate transporter</fullName>
    </recommendedName>
</protein>
<feature type="transmembrane region" description="Helical" evidence="8">
    <location>
        <begin position="159"/>
        <end position="183"/>
    </location>
</feature>
<evidence type="ECO:0000313" key="11">
    <source>
        <dbReference type="Proteomes" id="UP000662783"/>
    </source>
</evidence>
<dbReference type="SUPFAM" id="SSF103473">
    <property type="entry name" value="MFS general substrate transporter"/>
    <property type="match status" value="1"/>
</dbReference>
<feature type="transmembrane region" description="Helical" evidence="8">
    <location>
        <begin position="94"/>
        <end position="115"/>
    </location>
</feature>
<feature type="transmembrane region" description="Helical" evidence="8">
    <location>
        <begin position="189"/>
        <end position="207"/>
    </location>
</feature>
<feature type="transmembrane region" description="Helical" evidence="8">
    <location>
        <begin position="292"/>
        <end position="312"/>
    </location>
</feature>
<dbReference type="PROSITE" id="PS50850">
    <property type="entry name" value="MFS"/>
    <property type="match status" value="1"/>
</dbReference>
<dbReference type="InterPro" id="IPR005267">
    <property type="entry name" value="G3P_transporter"/>
</dbReference>
<evidence type="ECO:0000259" key="9">
    <source>
        <dbReference type="PROSITE" id="PS50850"/>
    </source>
</evidence>
<dbReference type="Proteomes" id="UP000662783">
    <property type="component" value="Chromosome"/>
</dbReference>
<evidence type="ECO:0000256" key="5">
    <source>
        <dbReference type="ARBA" id="ARBA00022989"/>
    </source>
</evidence>
<dbReference type="InterPro" id="IPR020846">
    <property type="entry name" value="MFS_dom"/>
</dbReference>
<dbReference type="NCBIfam" id="TIGR00712">
    <property type="entry name" value="glpT"/>
    <property type="match status" value="1"/>
</dbReference>
<evidence type="ECO:0000256" key="6">
    <source>
        <dbReference type="ARBA" id="ARBA00023136"/>
    </source>
</evidence>